<evidence type="ECO:0000259" key="1">
    <source>
        <dbReference type="Pfam" id="PF22936"/>
    </source>
</evidence>
<dbReference type="Proteomes" id="UP000053105">
    <property type="component" value="Unassembled WGS sequence"/>
</dbReference>
<keyword evidence="3" id="KW-1185">Reference proteome</keyword>
<feature type="domain" description="Retrovirus-related Pol polyprotein from transposon TNT 1-94-like beta-barrel" evidence="1">
    <location>
        <begin position="9"/>
        <end position="88"/>
    </location>
</feature>
<dbReference type="OrthoDB" id="7615500at2759"/>
<dbReference type="EMBL" id="KQ435857">
    <property type="protein sequence ID" value="KOX70603.1"/>
    <property type="molecule type" value="Genomic_DNA"/>
</dbReference>
<dbReference type="STRING" id="166423.A0A0M8ZVR7"/>
<organism evidence="2 3">
    <name type="scientific">Melipona quadrifasciata</name>
    <dbReference type="NCBI Taxonomy" id="166423"/>
    <lineage>
        <taxon>Eukaryota</taxon>
        <taxon>Metazoa</taxon>
        <taxon>Ecdysozoa</taxon>
        <taxon>Arthropoda</taxon>
        <taxon>Hexapoda</taxon>
        <taxon>Insecta</taxon>
        <taxon>Pterygota</taxon>
        <taxon>Neoptera</taxon>
        <taxon>Endopterygota</taxon>
        <taxon>Hymenoptera</taxon>
        <taxon>Apocrita</taxon>
        <taxon>Aculeata</taxon>
        <taxon>Apoidea</taxon>
        <taxon>Anthophila</taxon>
        <taxon>Apidae</taxon>
        <taxon>Melipona</taxon>
    </lineage>
</organism>
<evidence type="ECO:0000313" key="3">
    <source>
        <dbReference type="Proteomes" id="UP000053105"/>
    </source>
</evidence>
<protein>
    <recommendedName>
        <fullName evidence="1">Retrovirus-related Pol polyprotein from transposon TNT 1-94-like beta-barrel domain-containing protein</fullName>
    </recommendedName>
</protein>
<sequence>MAKTNWEIWYIDSGATNHMTKNKNWIEGFQNCTNKIICVLESLALSAIGSWNVEINLPGYSQSKTISNVLHVPGLSTNLLSVGGLANKDSTIAFDETICNIYLKDDCKVIGNSIDTASNENVLYRLHIITRLMRLLPHSIRKVIIYGTRDLVT</sequence>
<dbReference type="AlphaFoldDB" id="A0A0M8ZVR7"/>
<reference evidence="2 3" key="1">
    <citation type="submission" date="2015-07" db="EMBL/GenBank/DDBJ databases">
        <title>The genome of Melipona quadrifasciata.</title>
        <authorList>
            <person name="Pan H."/>
            <person name="Kapheim K."/>
        </authorList>
    </citation>
    <scope>NUCLEOTIDE SEQUENCE [LARGE SCALE GENOMIC DNA]</scope>
    <source>
        <strain evidence="2">0111107301</strain>
        <tissue evidence="2">Whole body</tissue>
    </source>
</reference>
<dbReference type="Pfam" id="PF22936">
    <property type="entry name" value="Pol_BBD"/>
    <property type="match status" value="1"/>
</dbReference>
<gene>
    <name evidence="2" type="ORF">WN51_05400</name>
</gene>
<accession>A0A0M8ZVR7</accession>
<proteinExistence type="predicted"/>
<evidence type="ECO:0000313" key="2">
    <source>
        <dbReference type="EMBL" id="KOX70603.1"/>
    </source>
</evidence>
<name>A0A0M8ZVR7_9HYME</name>
<dbReference type="InterPro" id="IPR054722">
    <property type="entry name" value="PolX-like_BBD"/>
</dbReference>